<sequence>MNYIYDDVANIRGFLPAHDNIGSFSRSKLNGHKKYLTSNGNPKYQKAANERSVDSYFRVIKSSGFANSLIPAVNTHEEIRKIQKNTIPPNRNMDIAITETKSPSSKKFVKVRMSTVMPVSVKSTINTSEIKKLSTDGTYEGDHRQSNAKLYHHKIKDAVNTKVHQHEDGQRVVSRQNHRHRSSLLANRSQSFHHKLQSPSKFNKTIHRSLTNDKHVPNVRRIFNDKGNNLQDKIQQKTGRKRDTSANEDTDMFLDKNKYYTISDNLISMNRGPIDQAIIANIVDDNTEVTNSPYADFYRMSPDITDQQDGYMFLGSQNERINNLYKEREAAMNSENEMEKSQNNYKKFSNNIKMHKKVKNFSNFRNF</sequence>
<evidence type="ECO:0000313" key="1">
    <source>
        <dbReference type="EMBL" id="CAG5053521.1"/>
    </source>
</evidence>
<accession>A0A8S3Y359</accession>
<reference evidence="1" key="1">
    <citation type="submission" date="2021-04" db="EMBL/GenBank/DDBJ databases">
        <authorList>
            <person name="Tunstrom K."/>
        </authorList>
    </citation>
    <scope>NUCLEOTIDE SEQUENCE</scope>
</reference>
<dbReference type="OrthoDB" id="6907404at2759"/>
<dbReference type="AlphaFoldDB" id="A0A8S3Y359"/>
<gene>
    <name evidence="1" type="ORF">PAPOLLO_LOCUS25669</name>
</gene>
<protein>
    <submittedName>
        <fullName evidence="1">(apollo) hypothetical protein</fullName>
    </submittedName>
</protein>
<proteinExistence type="predicted"/>
<evidence type="ECO:0000313" key="2">
    <source>
        <dbReference type="Proteomes" id="UP000691718"/>
    </source>
</evidence>
<name>A0A8S3Y359_PARAO</name>
<comment type="caution">
    <text evidence="1">The sequence shown here is derived from an EMBL/GenBank/DDBJ whole genome shotgun (WGS) entry which is preliminary data.</text>
</comment>
<dbReference type="EMBL" id="CAJQZP010001547">
    <property type="protein sequence ID" value="CAG5053521.1"/>
    <property type="molecule type" value="Genomic_DNA"/>
</dbReference>
<organism evidence="1 2">
    <name type="scientific">Parnassius apollo</name>
    <name type="common">Apollo butterfly</name>
    <name type="synonym">Papilio apollo</name>
    <dbReference type="NCBI Taxonomy" id="110799"/>
    <lineage>
        <taxon>Eukaryota</taxon>
        <taxon>Metazoa</taxon>
        <taxon>Ecdysozoa</taxon>
        <taxon>Arthropoda</taxon>
        <taxon>Hexapoda</taxon>
        <taxon>Insecta</taxon>
        <taxon>Pterygota</taxon>
        <taxon>Neoptera</taxon>
        <taxon>Endopterygota</taxon>
        <taxon>Lepidoptera</taxon>
        <taxon>Glossata</taxon>
        <taxon>Ditrysia</taxon>
        <taxon>Papilionoidea</taxon>
        <taxon>Papilionidae</taxon>
        <taxon>Parnassiinae</taxon>
        <taxon>Parnassini</taxon>
        <taxon>Parnassius</taxon>
        <taxon>Parnassius</taxon>
    </lineage>
</organism>
<dbReference type="Proteomes" id="UP000691718">
    <property type="component" value="Unassembled WGS sequence"/>
</dbReference>
<keyword evidence="2" id="KW-1185">Reference proteome</keyword>